<dbReference type="Pfam" id="PF14257">
    <property type="entry name" value="DUF4349"/>
    <property type="match status" value="1"/>
</dbReference>
<dbReference type="AlphaFoldDB" id="A0A923LMI0"/>
<reference evidence="5" key="1">
    <citation type="submission" date="2020-08" db="EMBL/GenBank/DDBJ databases">
        <title>Genome public.</title>
        <authorList>
            <person name="Liu C."/>
            <person name="Sun Q."/>
        </authorList>
    </citation>
    <scope>NUCLEOTIDE SEQUENCE</scope>
    <source>
        <strain evidence="5">BX1005</strain>
    </source>
</reference>
<dbReference type="PROSITE" id="PS51257">
    <property type="entry name" value="PROKAR_LIPOPROTEIN"/>
    <property type="match status" value="1"/>
</dbReference>
<evidence type="ECO:0000259" key="4">
    <source>
        <dbReference type="Pfam" id="PF14257"/>
    </source>
</evidence>
<keyword evidence="2" id="KW-0472">Membrane</keyword>
<keyword evidence="3" id="KW-0732">Signal</keyword>
<protein>
    <submittedName>
        <fullName evidence="5">DUF4349 domain-containing protein</fullName>
    </submittedName>
</protein>
<keyword evidence="2" id="KW-0812">Transmembrane</keyword>
<dbReference type="EMBL" id="JACOPH010000002">
    <property type="protein sequence ID" value="MBC5713418.1"/>
    <property type="molecule type" value="Genomic_DNA"/>
</dbReference>
<comment type="caution">
    <text evidence="5">The sequence shown here is derived from an EMBL/GenBank/DDBJ whole genome shotgun (WGS) entry which is preliminary data.</text>
</comment>
<feature type="signal peptide" evidence="3">
    <location>
        <begin position="1"/>
        <end position="22"/>
    </location>
</feature>
<organism evidence="5 6">
    <name type="scientific">Roseburia zhanii</name>
    <dbReference type="NCBI Taxonomy" id="2763064"/>
    <lineage>
        <taxon>Bacteria</taxon>
        <taxon>Bacillati</taxon>
        <taxon>Bacillota</taxon>
        <taxon>Clostridia</taxon>
        <taxon>Lachnospirales</taxon>
        <taxon>Lachnospiraceae</taxon>
        <taxon>Roseburia</taxon>
    </lineage>
</organism>
<feature type="transmembrane region" description="Helical" evidence="2">
    <location>
        <begin position="260"/>
        <end position="285"/>
    </location>
</feature>
<feature type="chain" id="PRO_5039512594" evidence="3">
    <location>
        <begin position="23"/>
        <end position="306"/>
    </location>
</feature>
<evidence type="ECO:0000313" key="6">
    <source>
        <dbReference type="Proteomes" id="UP000606720"/>
    </source>
</evidence>
<evidence type="ECO:0000313" key="5">
    <source>
        <dbReference type="EMBL" id="MBC5713418.1"/>
    </source>
</evidence>
<evidence type="ECO:0000256" key="3">
    <source>
        <dbReference type="SAM" id="SignalP"/>
    </source>
</evidence>
<feature type="region of interest" description="Disordered" evidence="1">
    <location>
        <begin position="45"/>
        <end position="66"/>
    </location>
</feature>
<feature type="domain" description="DUF4349" evidence="4">
    <location>
        <begin position="71"/>
        <end position="283"/>
    </location>
</feature>
<proteinExistence type="predicted"/>
<dbReference type="Proteomes" id="UP000606720">
    <property type="component" value="Unassembled WGS sequence"/>
</dbReference>
<evidence type="ECO:0000256" key="2">
    <source>
        <dbReference type="SAM" id="Phobius"/>
    </source>
</evidence>
<accession>A0A923LMI0</accession>
<dbReference type="InterPro" id="IPR025645">
    <property type="entry name" value="DUF4349"/>
</dbReference>
<name>A0A923LMI0_9FIRM</name>
<evidence type="ECO:0000256" key="1">
    <source>
        <dbReference type="SAM" id="MobiDB-lite"/>
    </source>
</evidence>
<dbReference type="RefSeq" id="WP_186866362.1">
    <property type="nucleotide sequence ID" value="NZ_JACOPH010000002.1"/>
</dbReference>
<keyword evidence="2" id="KW-1133">Transmembrane helix</keyword>
<sequence length="306" mass="34187">MGKRIALLGLICTMLLSGCGAASYDSAETAANNATADVSYEYGEETADDAADAGSDEDEIKAEDPSVTEKKLIVTEQINVETSEYQDFITTVTQKVDALGGYIESSEMSGSTQYRNQYANFTIRIPADKLADFITVVDQNGTVTYDSKTTEDVTLEYVDTESHLKALKTEEETLLALLEKAEKLSDVFEIQEELTNVRYQIESYESKIRVYDNQVDYSTVHLNIMEVERENATAKKGFWSEAGAAFLDSLYNVGDGLRNFGIWLIGNIPVFFVLAVVIAVIVWIVRKVKKIRKKKEIHTKEEKTKD</sequence>
<keyword evidence="6" id="KW-1185">Reference proteome</keyword>
<feature type="compositionally biased region" description="Acidic residues" evidence="1">
    <location>
        <begin position="45"/>
        <end position="61"/>
    </location>
</feature>
<gene>
    <name evidence="5" type="ORF">H8S17_04180</name>
</gene>